<comment type="caution">
    <text evidence="1">The sequence shown here is derived from an EMBL/GenBank/DDBJ whole genome shotgun (WGS) entry which is preliminary data.</text>
</comment>
<dbReference type="Proteomes" id="UP001489719">
    <property type="component" value="Unassembled WGS sequence"/>
</dbReference>
<organism evidence="1 2">
    <name type="scientific">Lipomyces orientalis</name>
    <dbReference type="NCBI Taxonomy" id="1233043"/>
    <lineage>
        <taxon>Eukaryota</taxon>
        <taxon>Fungi</taxon>
        <taxon>Dikarya</taxon>
        <taxon>Ascomycota</taxon>
        <taxon>Saccharomycotina</taxon>
        <taxon>Lipomycetes</taxon>
        <taxon>Lipomycetales</taxon>
        <taxon>Lipomycetaceae</taxon>
        <taxon>Lipomyces</taxon>
    </lineage>
</organism>
<evidence type="ECO:0000313" key="1">
    <source>
        <dbReference type="EMBL" id="KAK9326335.1"/>
    </source>
</evidence>
<name>A0ACC3TZ53_9ASCO</name>
<accession>A0ACC3TZ53</accession>
<gene>
    <name evidence="1" type="ORF">V1517DRAFT_267580</name>
</gene>
<sequence length="329" mass="37526">MKPKSKKIRNERGRPLPITATNTGKRGAGGSSSYSNKLLKFYDDSNDILLVGEGDFSFTKALLLPPHSCAPDRITTTVFDSRDDLREKYPDTAETNIKFLEEYTVSEKAVKHNNDKSESEEDYEHYYPHSDEEQEHYNADAATDGHSDVPEKVKILYKVDATALTKTKHLRKRKFDCCVFNFPHTGSGIKDQDRNILKNQELLAGFFKSVISVLKPRGTVVVTIFDGPPYSLWNLKDLAKASGFETVRSGKFVWDHYEDYKHRKTSGMGETTKKSQERDARTYIFRLLDPAKKDTAPPANLKRKQGRNRKDDKRTKRTRDDSSDSADDD</sequence>
<evidence type="ECO:0000313" key="2">
    <source>
        <dbReference type="Proteomes" id="UP001489719"/>
    </source>
</evidence>
<reference evidence="2" key="1">
    <citation type="journal article" date="2024" name="Front. Bioeng. Biotechnol.">
        <title>Genome-scale model development and genomic sequencing of the oleaginous clade Lipomyces.</title>
        <authorList>
            <person name="Czajka J.J."/>
            <person name="Han Y."/>
            <person name="Kim J."/>
            <person name="Mondo S.J."/>
            <person name="Hofstad B.A."/>
            <person name="Robles A."/>
            <person name="Haridas S."/>
            <person name="Riley R."/>
            <person name="LaButti K."/>
            <person name="Pangilinan J."/>
            <person name="Andreopoulos W."/>
            <person name="Lipzen A."/>
            <person name="Yan J."/>
            <person name="Wang M."/>
            <person name="Ng V."/>
            <person name="Grigoriev I.V."/>
            <person name="Spatafora J.W."/>
            <person name="Magnuson J.K."/>
            <person name="Baker S.E."/>
            <person name="Pomraning K.R."/>
        </authorList>
    </citation>
    <scope>NUCLEOTIDE SEQUENCE [LARGE SCALE GENOMIC DNA]</scope>
    <source>
        <strain evidence="2">CBS 10300</strain>
    </source>
</reference>
<keyword evidence="2" id="KW-1185">Reference proteome</keyword>
<proteinExistence type="predicted"/>
<dbReference type="EMBL" id="MU970034">
    <property type="protein sequence ID" value="KAK9326335.1"/>
    <property type="molecule type" value="Genomic_DNA"/>
</dbReference>
<protein>
    <submittedName>
        <fullName evidence="1">Uncharacterized protein</fullName>
    </submittedName>
</protein>